<dbReference type="PROSITE" id="PS51203">
    <property type="entry name" value="CS"/>
    <property type="match status" value="1"/>
</dbReference>
<feature type="domain" description="CS" evidence="2">
    <location>
        <begin position="99"/>
        <end position="199"/>
    </location>
</feature>
<organism evidence="3">
    <name type="scientific">Eimeria tenella</name>
    <name type="common">Coccidian parasite</name>
    <dbReference type="NCBI Taxonomy" id="5802"/>
    <lineage>
        <taxon>Eukaryota</taxon>
        <taxon>Sar</taxon>
        <taxon>Alveolata</taxon>
        <taxon>Apicomplexa</taxon>
        <taxon>Conoidasida</taxon>
        <taxon>Coccidia</taxon>
        <taxon>Eucoccidiorida</taxon>
        <taxon>Eimeriorina</taxon>
        <taxon>Eimeriidae</taxon>
        <taxon>Eimeria</taxon>
    </lineage>
</organism>
<dbReference type="InterPro" id="IPR007052">
    <property type="entry name" value="CS_dom"/>
</dbReference>
<feature type="region of interest" description="Disordered" evidence="1">
    <location>
        <begin position="1"/>
        <end position="26"/>
    </location>
</feature>
<dbReference type="OMA" id="YMWTDEG"/>
<gene>
    <name evidence="4" type="ORF">ETH_00034415</name>
</gene>
<evidence type="ECO:0000313" key="3">
    <source>
        <dbReference type="EMBL" id="AET50463.1"/>
    </source>
</evidence>
<dbReference type="EMBL" id="JN987240">
    <property type="protein sequence ID" value="AET50463.1"/>
    <property type="molecule type" value="mRNA"/>
</dbReference>
<dbReference type="VEuPathDB" id="ToxoDB:ETH_00034415"/>
<dbReference type="Pfam" id="PF04969">
    <property type="entry name" value="CS"/>
    <property type="match status" value="1"/>
</dbReference>
<name>H9B903_EIMTE</name>
<protein>
    <recommendedName>
        <fullName evidence="2">CS domain-containing protein</fullName>
    </recommendedName>
</protein>
<reference evidence="4" key="2">
    <citation type="submission" date="2013-10" db="EMBL/GenBank/DDBJ databases">
        <title>Genomic analysis of the causative agents of coccidiosis in chickens.</title>
        <authorList>
            <person name="Reid A.J."/>
            <person name="Blake D."/>
            <person name="Billington K."/>
            <person name="Browne H."/>
            <person name="Dunn M."/>
            <person name="Hung S."/>
            <person name="Kawahara F."/>
            <person name="Miranda-Saavedra D."/>
            <person name="Mourier T."/>
            <person name="Nagra H."/>
            <person name="Otto T.D."/>
            <person name="Rawlings N."/>
            <person name="Sanchez A."/>
            <person name="Sanders M."/>
            <person name="Subramaniam C."/>
            <person name="Tay Y."/>
            <person name="Dear P."/>
            <person name="Doerig C."/>
            <person name="Gruber A."/>
            <person name="Parkinson J."/>
            <person name="Shirley M."/>
            <person name="Wan K.L."/>
            <person name="Berriman M."/>
            <person name="Tomley F."/>
            <person name="Pain A."/>
        </authorList>
    </citation>
    <scope>NUCLEOTIDE SEQUENCE [LARGE SCALE GENOMIC DNA]</scope>
    <source>
        <strain evidence="4">Houghton</strain>
    </source>
</reference>
<evidence type="ECO:0000313" key="4">
    <source>
        <dbReference type="EMBL" id="CDJ41427.1"/>
    </source>
</evidence>
<dbReference type="OrthoDB" id="164025at2759"/>
<dbReference type="GeneID" id="25255949"/>
<dbReference type="RefSeq" id="XP_013232177.1">
    <property type="nucleotide sequence ID" value="XM_013376723.1"/>
</dbReference>
<reference evidence="4" key="3">
    <citation type="submission" date="2013-10" db="EMBL/GenBank/DDBJ databases">
        <authorList>
            <person name="Aslett M."/>
        </authorList>
    </citation>
    <scope>NUCLEOTIDE SEQUENCE [LARGE SCALE GENOMIC DNA]</scope>
    <source>
        <strain evidence="4">Houghton</strain>
    </source>
</reference>
<dbReference type="EMBL" id="HG675627">
    <property type="protein sequence ID" value="CDJ41427.1"/>
    <property type="molecule type" value="Genomic_DNA"/>
</dbReference>
<feature type="compositionally biased region" description="Low complexity" evidence="1">
    <location>
        <begin position="1"/>
        <end position="17"/>
    </location>
</feature>
<reference evidence="3" key="1">
    <citation type="journal article" date="2012" name="BMC Genomics">
        <title>Characterisation of full-length cDNA sequences provides insights into the Eimeria tenella transcriptome.</title>
        <authorList>
            <person name="Amiruddin N."/>
            <person name="Lee X.W."/>
            <person name="Blake D.P."/>
            <person name="Suzuki Y."/>
            <person name="Tay Y.L."/>
            <person name="Lim L.S."/>
            <person name="Tomley F.M."/>
            <person name="Watanabe J."/>
            <person name="Sugimoto C."/>
            <person name="Wan K.L."/>
        </authorList>
    </citation>
    <scope>NUCLEOTIDE SEQUENCE</scope>
    <source>
        <strain evidence="3">Houghton</strain>
    </source>
</reference>
<keyword evidence="5" id="KW-1185">Reference proteome</keyword>
<dbReference type="Proteomes" id="UP000030747">
    <property type="component" value="Unassembled WGS sequence"/>
</dbReference>
<dbReference type="SUPFAM" id="SSF49764">
    <property type="entry name" value="HSP20-like chaperones"/>
    <property type="match status" value="1"/>
</dbReference>
<accession>H9B903</accession>
<evidence type="ECO:0000256" key="1">
    <source>
        <dbReference type="SAM" id="MobiDB-lite"/>
    </source>
</evidence>
<dbReference type="InterPro" id="IPR008978">
    <property type="entry name" value="HSP20-like_chaperone"/>
</dbReference>
<evidence type="ECO:0000313" key="5">
    <source>
        <dbReference type="Proteomes" id="UP000030747"/>
    </source>
</evidence>
<proteinExistence type="evidence at transcript level"/>
<evidence type="ECO:0000259" key="2">
    <source>
        <dbReference type="PROSITE" id="PS51203"/>
    </source>
</evidence>
<dbReference type="AlphaFoldDB" id="H9B903"/>
<dbReference type="Gene3D" id="2.60.40.790">
    <property type="match status" value="1"/>
</dbReference>
<sequence length="201" mass="21300">MANEDTQATTAEEAAGSEMERKESALRSSIAKYGSNSYYYAHAPLPAAGEDAKKIEGPGIVTGGSPTLLASGRAEPQPLPTAAEAAAAAVAGRRLGGALSLTRYTWGDSTKTVKVYIHLDAIRPGEEADGPFSPDKVAAEFDRNKFAVALERPSGLYILAIMKTYGSLVPSESSISVNENRVCISLKKEEEGLTWFNLSTD</sequence>
<dbReference type="VEuPathDB" id="ToxoDB:ETH2_1529600"/>